<organism evidence="12 13">
    <name type="scientific">Leucobacter weissii</name>
    <dbReference type="NCBI Taxonomy" id="1983706"/>
    <lineage>
        <taxon>Bacteria</taxon>
        <taxon>Bacillati</taxon>
        <taxon>Actinomycetota</taxon>
        <taxon>Actinomycetes</taxon>
        <taxon>Micrococcales</taxon>
        <taxon>Microbacteriaceae</taxon>
        <taxon>Leucobacter</taxon>
    </lineage>
</organism>
<evidence type="ECO:0000256" key="4">
    <source>
        <dbReference type="ARBA" id="ARBA00022475"/>
    </source>
</evidence>
<dbReference type="PANTHER" id="PTHR32196">
    <property type="entry name" value="ABC TRANSPORTER PERMEASE PROTEIN YPHD-RELATED-RELATED"/>
    <property type="match status" value="1"/>
</dbReference>
<feature type="transmembrane region" description="Helical" evidence="11">
    <location>
        <begin position="28"/>
        <end position="46"/>
    </location>
</feature>
<dbReference type="CDD" id="cd06579">
    <property type="entry name" value="TM_PBP1_transp_AraH_like"/>
    <property type="match status" value="1"/>
</dbReference>
<accession>A0A939S803</accession>
<proteinExistence type="predicted"/>
<reference evidence="12" key="1">
    <citation type="submission" date="2021-03" db="EMBL/GenBank/DDBJ databases">
        <title>Leucobacter chromiisoli sp. nov., isolated from chromium-containing soil of chemical plant.</title>
        <authorList>
            <person name="Xu Z."/>
        </authorList>
    </citation>
    <scope>NUCLEOTIDE SEQUENCE</scope>
    <source>
        <strain evidence="12">S27</strain>
    </source>
</reference>
<evidence type="ECO:0000256" key="8">
    <source>
        <dbReference type="ARBA" id="ARBA00023136"/>
    </source>
</evidence>
<evidence type="ECO:0000256" key="10">
    <source>
        <dbReference type="ARBA" id="ARBA00039382"/>
    </source>
</evidence>
<evidence type="ECO:0000256" key="11">
    <source>
        <dbReference type="SAM" id="Phobius"/>
    </source>
</evidence>
<keyword evidence="3" id="KW-0813">Transport</keyword>
<feature type="transmembrane region" description="Helical" evidence="11">
    <location>
        <begin position="115"/>
        <end position="136"/>
    </location>
</feature>
<feature type="transmembrane region" description="Helical" evidence="11">
    <location>
        <begin position="143"/>
        <end position="163"/>
    </location>
</feature>
<keyword evidence="7 11" id="KW-1133">Transmembrane helix</keyword>
<feature type="transmembrane region" description="Helical" evidence="11">
    <location>
        <begin position="288"/>
        <end position="307"/>
    </location>
</feature>
<comment type="subunit">
    <text evidence="2">The complex is composed of two ATP-binding proteins (LsrA), two transmembrane proteins (LsrC and LsrD) and a solute-binding protein (LsrB).</text>
</comment>
<evidence type="ECO:0000256" key="6">
    <source>
        <dbReference type="ARBA" id="ARBA00022692"/>
    </source>
</evidence>
<dbReference type="AlphaFoldDB" id="A0A939S803"/>
<name>A0A939S803_9MICO</name>
<dbReference type="PANTHER" id="PTHR32196:SF29">
    <property type="entry name" value="AUTOINDUCER 2 IMPORT SYSTEM PERMEASE PROTEIN LSRC"/>
    <property type="match status" value="1"/>
</dbReference>
<evidence type="ECO:0000256" key="5">
    <source>
        <dbReference type="ARBA" id="ARBA00022519"/>
    </source>
</evidence>
<dbReference type="RefSeq" id="WP_208097174.1">
    <property type="nucleotide sequence ID" value="NZ_JAGDYM010000005.1"/>
</dbReference>
<evidence type="ECO:0000313" key="12">
    <source>
        <dbReference type="EMBL" id="MBO1901526.1"/>
    </source>
</evidence>
<dbReference type="EMBL" id="JAGDYM010000005">
    <property type="protein sequence ID" value="MBO1901526.1"/>
    <property type="molecule type" value="Genomic_DNA"/>
</dbReference>
<evidence type="ECO:0000256" key="3">
    <source>
        <dbReference type="ARBA" id="ARBA00022448"/>
    </source>
</evidence>
<evidence type="ECO:0000256" key="7">
    <source>
        <dbReference type="ARBA" id="ARBA00022989"/>
    </source>
</evidence>
<comment type="subcellular location">
    <subcellularLocation>
        <location evidence="1">Cell membrane</location>
        <topology evidence="1">Multi-pass membrane protein</topology>
    </subcellularLocation>
</comment>
<gene>
    <name evidence="12" type="ORF">J4H92_06130</name>
</gene>
<dbReference type="Pfam" id="PF02653">
    <property type="entry name" value="BPD_transp_2"/>
    <property type="match status" value="1"/>
</dbReference>
<sequence>MTVAPTDISPGVSAASEHPRRLAWLKELVLLPVIVLVLILGALLTPNFLTVNNLLNNVLVVSAVLGMVVIAESLILISGYFDLSLESVVGLAPAFAVWLVLPAVSGGLGLELPPLLAILLMFVLSVGVGLLNGFLISRLGLNAFIVTLAMLILLRGLVLGISGGRTFSGLPAEFLWLGSTYPLGIPVQVWILVIAFAIAAIFMRRHPVGRKIYAMGGNEDAAQAAGINTKRLTVGLFVAGALIAGFAGLMLTSRIASVTASQGDGMIFTVFAAAVIGGISLNGGKGSMVGALTGVLLLGLIQNVLTLTNVPSFWIDAIYGLIILAALTFGVVSGRLRGAFRLGNG</sequence>
<feature type="transmembrane region" description="Helical" evidence="11">
    <location>
        <begin position="183"/>
        <end position="203"/>
    </location>
</feature>
<dbReference type="GO" id="GO:0005886">
    <property type="term" value="C:plasma membrane"/>
    <property type="evidence" value="ECO:0007669"/>
    <property type="project" value="UniProtKB-SubCell"/>
</dbReference>
<keyword evidence="8 11" id="KW-0472">Membrane</keyword>
<keyword evidence="13" id="KW-1185">Reference proteome</keyword>
<feature type="transmembrane region" description="Helical" evidence="11">
    <location>
        <begin position="265"/>
        <end position="281"/>
    </location>
</feature>
<feature type="transmembrane region" description="Helical" evidence="11">
    <location>
        <begin position="58"/>
        <end position="81"/>
    </location>
</feature>
<keyword evidence="5" id="KW-0997">Cell inner membrane</keyword>
<evidence type="ECO:0000256" key="2">
    <source>
        <dbReference type="ARBA" id="ARBA00011262"/>
    </source>
</evidence>
<protein>
    <recommendedName>
        <fullName evidence="10">Autoinducer 2 import system permease protein LsrC</fullName>
    </recommendedName>
</protein>
<feature type="transmembrane region" description="Helical" evidence="11">
    <location>
        <begin position="313"/>
        <end position="332"/>
    </location>
</feature>
<evidence type="ECO:0000313" key="13">
    <source>
        <dbReference type="Proteomes" id="UP000664382"/>
    </source>
</evidence>
<feature type="transmembrane region" description="Helical" evidence="11">
    <location>
        <begin position="88"/>
        <end position="109"/>
    </location>
</feature>
<evidence type="ECO:0000256" key="1">
    <source>
        <dbReference type="ARBA" id="ARBA00004651"/>
    </source>
</evidence>
<feature type="transmembrane region" description="Helical" evidence="11">
    <location>
        <begin position="232"/>
        <end position="253"/>
    </location>
</feature>
<dbReference type="Proteomes" id="UP000664382">
    <property type="component" value="Unassembled WGS sequence"/>
</dbReference>
<keyword evidence="4" id="KW-1003">Cell membrane</keyword>
<comment type="caution">
    <text evidence="12">The sequence shown here is derived from an EMBL/GenBank/DDBJ whole genome shotgun (WGS) entry which is preliminary data.</text>
</comment>
<dbReference type="GO" id="GO:0022857">
    <property type="term" value="F:transmembrane transporter activity"/>
    <property type="evidence" value="ECO:0007669"/>
    <property type="project" value="InterPro"/>
</dbReference>
<comment type="function">
    <text evidence="9">Part of the ABC transporter complex LsrABCD involved in autoinducer 2 (AI-2) import. Probably responsible for the translocation of the substrate across the membrane.</text>
</comment>
<keyword evidence="6 11" id="KW-0812">Transmembrane</keyword>
<evidence type="ECO:0000256" key="9">
    <source>
        <dbReference type="ARBA" id="ARBA00025439"/>
    </source>
</evidence>
<dbReference type="InterPro" id="IPR001851">
    <property type="entry name" value="ABC_transp_permease"/>
</dbReference>